<gene>
    <name evidence="3" type="primary">Contig9694.g10367</name>
    <name evidence="3" type="ORF">STYLEM_7109</name>
</gene>
<dbReference type="Proteomes" id="UP000039865">
    <property type="component" value="Unassembled WGS sequence"/>
</dbReference>
<feature type="region of interest" description="Disordered" evidence="2">
    <location>
        <begin position="782"/>
        <end position="804"/>
    </location>
</feature>
<feature type="region of interest" description="Disordered" evidence="2">
    <location>
        <begin position="1"/>
        <end position="93"/>
    </location>
</feature>
<accession>A0A078ABH6</accession>
<feature type="compositionally biased region" description="Basic residues" evidence="2">
    <location>
        <begin position="782"/>
        <end position="791"/>
    </location>
</feature>
<feature type="compositionally biased region" description="Polar residues" evidence="2">
    <location>
        <begin position="36"/>
        <end position="54"/>
    </location>
</feature>
<feature type="coiled-coil region" evidence="1">
    <location>
        <begin position="571"/>
        <end position="639"/>
    </location>
</feature>
<feature type="coiled-coil region" evidence="1">
    <location>
        <begin position="321"/>
        <end position="348"/>
    </location>
</feature>
<evidence type="ECO:0000313" key="4">
    <source>
        <dbReference type="Proteomes" id="UP000039865"/>
    </source>
</evidence>
<feature type="compositionally biased region" description="Polar residues" evidence="2">
    <location>
        <begin position="15"/>
        <end position="29"/>
    </location>
</feature>
<dbReference type="EMBL" id="CCKQ01006804">
    <property type="protein sequence ID" value="CDW78138.1"/>
    <property type="molecule type" value="Genomic_DNA"/>
</dbReference>
<evidence type="ECO:0000313" key="3">
    <source>
        <dbReference type="EMBL" id="CDW78138.1"/>
    </source>
</evidence>
<feature type="coiled-coil region" evidence="1">
    <location>
        <begin position="135"/>
        <end position="232"/>
    </location>
</feature>
<keyword evidence="1" id="KW-0175">Coiled coil</keyword>
<evidence type="ECO:0000256" key="2">
    <source>
        <dbReference type="SAM" id="MobiDB-lite"/>
    </source>
</evidence>
<proteinExistence type="predicted"/>
<organism evidence="3 4">
    <name type="scientific">Stylonychia lemnae</name>
    <name type="common">Ciliate</name>
    <dbReference type="NCBI Taxonomy" id="5949"/>
    <lineage>
        <taxon>Eukaryota</taxon>
        <taxon>Sar</taxon>
        <taxon>Alveolata</taxon>
        <taxon>Ciliophora</taxon>
        <taxon>Intramacronucleata</taxon>
        <taxon>Spirotrichea</taxon>
        <taxon>Stichotrichia</taxon>
        <taxon>Sporadotrichida</taxon>
        <taxon>Oxytrichidae</taxon>
        <taxon>Stylonychinae</taxon>
        <taxon>Stylonychia</taxon>
    </lineage>
</organism>
<name>A0A078ABH6_STYLE</name>
<evidence type="ECO:0000256" key="1">
    <source>
        <dbReference type="SAM" id="Coils"/>
    </source>
</evidence>
<feature type="compositionally biased region" description="Polar residues" evidence="2">
    <location>
        <begin position="65"/>
        <end position="82"/>
    </location>
</feature>
<sequence length="914" mass="107616">MSQSRGSKQRPIKNQIISQESSYGQQNQSKADKTTPRSVTSRKVINQNPLSSSKSVKHLKRKAISPSSHSESSFDNMSQSRKSIQRDKKSIGSLSFRSKMNADSIIQKHYQSMEDFNVKKQIMIDGPGKILQRQLDLLKHQYNRRKARLESLYQELMVIEQANLARERFKYLEEKEAQRIISLKDIQELTEEELEKKHTNLADEFNKLHIQIDIQESDKDQLIAMRSRLKQQIFFDKQKQIKIEDKVIHSEKMSADIPRLELMNKYRILATDQSILFVRSELEAKSQNRSQILYKNHLALDNESNQVKKMQEDFYNVVTKKEYMQRKLEKLKKKNREEELSFNQFIQNYEQREKERVQIVRLYCLLYLRETVIGIRTHSNVQASMSNLVSIDVEAFKEMKEMYISKQQLDKKIDKRLELLNSIKNDKLMTKSRSITKRATLMIDQNSSFQKFSQIQPGQNHQASPYQSIFRLSSLRKRNSSNDSSSKLNSSELSHQKDGLNVLQTQLSGQQIFEMLFKQSDELTYYQELFWIIERHGFLKFDDKELVHLIDKRNVYLESISKLYNDLALVNKMKVKEYENLVAELEQAELNRQEIEVSNPHKIKKQSTLNQHQPRKLTYFELKNKLELVRIEIDQQKDRISYNMKFINQMEANTIELMRKVTFKVKVIDQMSISLQEGQSPQIERQPSDIIIGSNNDKLSIISPNTLVNLLQNKNIIIPDGLQVQDSIIVNNKELVEMVNIFEDNYWIQPEKVEQRYYQKKSPQKILKRDLSKSRSQKFRFKSKTLKKRQKANNDDNSSYGYGSIEQSTIGENISRIASQERISNSSLKQTPGKVKLDTEIRVEESPNHQQEQQNYLLNSETQKKFLRGVVRKYKFFFLFAYIMKFLKIIKQSSIKSNVPIINPIYSKVTAQRI</sequence>
<dbReference type="InParanoid" id="A0A078ABH6"/>
<keyword evidence="4" id="KW-1185">Reference proteome</keyword>
<dbReference type="AlphaFoldDB" id="A0A078ABH6"/>
<feature type="compositionally biased region" description="Polar residues" evidence="2">
    <location>
        <begin position="795"/>
        <end position="804"/>
    </location>
</feature>
<protein>
    <submittedName>
        <fullName evidence="3">Uncharacterized protein</fullName>
    </submittedName>
</protein>
<reference evidence="3 4" key="1">
    <citation type="submission" date="2014-06" db="EMBL/GenBank/DDBJ databases">
        <authorList>
            <person name="Swart Estienne"/>
        </authorList>
    </citation>
    <scope>NUCLEOTIDE SEQUENCE [LARGE SCALE GENOMIC DNA]</scope>
    <source>
        <strain evidence="3 4">130c</strain>
    </source>
</reference>